<organism evidence="1 2">
    <name type="scientific">Datura stramonium</name>
    <name type="common">Jimsonweed</name>
    <name type="synonym">Common thornapple</name>
    <dbReference type="NCBI Taxonomy" id="4076"/>
    <lineage>
        <taxon>Eukaryota</taxon>
        <taxon>Viridiplantae</taxon>
        <taxon>Streptophyta</taxon>
        <taxon>Embryophyta</taxon>
        <taxon>Tracheophyta</taxon>
        <taxon>Spermatophyta</taxon>
        <taxon>Magnoliopsida</taxon>
        <taxon>eudicotyledons</taxon>
        <taxon>Gunneridae</taxon>
        <taxon>Pentapetalae</taxon>
        <taxon>asterids</taxon>
        <taxon>lamiids</taxon>
        <taxon>Solanales</taxon>
        <taxon>Solanaceae</taxon>
        <taxon>Solanoideae</taxon>
        <taxon>Datureae</taxon>
        <taxon>Datura</taxon>
    </lineage>
</organism>
<dbReference type="EMBL" id="JACEIK010001219">
    <property type="protein sequence ID" value="MCD7467312.1"/>
    <property type="molecule type" value="Genomic_DNA"/>
</dbReference>
<keyword evidence="2" id="KW-1185">Reference proteome</keyword>
<protein>
    <submittedName>
        <fullName evidence="1">Uncharacterized protein</fullName>
    </submittedName>
</protein>
<evidence type="ECO:0000313" key="1">
    <source>
        <dbReference type="EMBL" id="MCD7467312.1"/>
    </source>
</evidence>
<evidence type="ECO:0000313" key="2">
    <source>
        <dbReference type="Proteomes" id="UP000823775"/>
    </source>
</evidence>
<comment type="caution">
    <text evidence="1">The sequence shown here is derived from an EMBL/GenBank/DDBJ whole genome shotgun (WGS) entry which is preliminary data.</text>
</comment>
<sequence length="151" mass="16965">MAQMASAHEAQLARLSKAIPPMIQQAIKMAMKLMINKLGSLCAQVDVLQNEAVSLWEKVNRRREILLPMDFDLNIPPAGQDPPMVDSNPRMTSAWEASHLEDPYRVAPIYSYHEARTLPDRWIVATLGEPLALPPNLLMPSVMDIASQYFL</sequence>
<reference evidence="1 2" key="1">
    <citation type="journal article" date="2021" name="BMC Genomics">
        <title>Datura genome reveals duplications of psychoactive alkaloid biosynthetic genes and high mutation rate following tissue culture.</title>
        <authorList>
            <person name="Rajewski A."/>
            <person name="Carter-House D."/>
            <person name="Stajich J."/>
            <person name="Litt A."/>
        </authorList>
    </citation>
    <scope>NUCLEOTIDE SEQUENCE [LARGE SCALE GENOMIC DNA]</scope>
    <source>
        <strain evidence="1">AR-01</strain>
    </source>
</reference>
<name>A0ABS8T9Q0_DATST</name>
<accession>A0ABS8T9Q0</accession>
<gene>
    <name evidence="1" type="ORF">HAX54_004659</name>
</gene>
<proteinExistence type="predicted"/>
<dbReference type="Proteomes" id="UP000823775">
    <property type="component" value="Unassembled WGS sequence"/>
</dbReference>